<keyword evidence="6 10" id="KW-0808">Transferase</keyword>
<dbReference type="CDD" id="cd00609">
    <property type="entry name" value="AAT_like"/>
    <property type="match status" value="1"/>
</dbReference>
<name>R0EC34_CAUVI</name>
<dbReference type="GO" id="GO:0030170">
    <property type="term" value="F:pyridoxal phosphate binding"/>
    <property type="evidence" value="ECO:0007669"/>
    <property type="project" value="InterPro"/>
</dbReference>
<sequence length="383" mass="41636">MVHPIFDNLPTTIFERMSGLARQHGAINLGQGFPDDQGPLPVRQAAARALIEGSNQYPPMRGLPELRAAVAGHYARRQDLSLDPDTEIVVTSGATEALAAAFTALISPGDEVVLFQPLYDAYLPLVRRAGGVPRLVRLAPPHWRFDRAMLEAAFTERTRLVVLNSPLNPAGIVTPDEDLALLAEFCVRHDAIAVCDEVWEAVVFDGRRHRPLITVPGMRERTVKIGSAGKLFGMTGWKVGFLMAAPPLAKALAAAHQFLTFTTPPNLQVGVAWGLDNHRAWFDEMPVALQRSRDRLTAGLRDAGYVVLDSQGTYFLNVDLQASGVTVDDATFCERSVVEHGVAAIPVSAFYAEDPVTTVARLCFAKADATLDEAVGRLAKARR</sequence>
<evidence type="ECO:0000313" key="11">
    <source>
        <dbReference type="Proteomes" id="UP000013063"/>
    </source>
</evidence>
<dbReference type="Pfam" id="PF00155">
    <property type="entry name" value="Aminotran_1_2"/>
    <property type="match status" value="1"/>
</dbReference>
<gene>
    <name evidence="10" type="ORF">OR37_00812</name>
</gene>
<dbReference type="EC" id="2.6.1.1" evidence="4"/>
<dbReference type="NCBIfam" id="NF006488">
    <property type="entry name" value="PRK08912.1"/>
    <property type="match status" value="1"/>
</dbReference>
<protein>
    <recommendedName>
        <fullName evidence="4">aspartate transaminase</fullName>
        <ecNumber evidence="4">2.6.1.1</ecNumber>
    </recommendedName>
</protein>
<dbReference type="FunFam" id="3.40.640.10:FF:000033">
    <property type="entry name" value="Aspartate aminotransferase"/>
    <property type="match status" value="1"/>
</dbReference>
<evidence type="ECO:0000256" key="4">
    <source>
        <dbReference type="ARBA" id="ARBA00012753"/>
    </source>
</evidence>
<dbReference type="PANTHER" id="PTHR43807">
    <property type="entry name" value="FI04487P"/>
    <property type="match status" value="1"/>
</dbReference>
<dbReference type="InterPro" id="IPR051326">
    <property type="entry name" value="Kynurenine-oxoglutarate_AT"/>
</dbReference>
<evidence type="ECO:0000259" key="9">
    <source>
        <dbReference type="Pfam" id="PF00155"/>
    </source>
</evidence>
<dbReference type="InterPro" id="IPR004839">
    <property type="entry name" value="Aminotransferase_I/II_large"/>
</dbReference>
<proteinExistence type="inferred from homology"/>
<keyword evidence="5 10" id="KW-0032">Aminotransferase</keyword>
<organism evidence="10 11">
    <name type="scientific">Caulobacter vibrioides OR37</name>
    <dbReference type="NCBI Taxonomy" id="1292034"/>
    <lineage>
        <taxon>Bacteria</taxon>
        <taxon>Pseudomonadati</taxon>
        <taxon>Pseudomonadota</taxon>
        <taxon>Alphaproteobacteria</taxon>
        <taxon>Caulobacterales</taxon>
        <taxon>Caulobacteraceae</taxon>
        <taxon>Caulobacter</taxon>
    </lineage>
</organism>
<dbReference type="Proteomes" id="UP000013063">
    <property type="component" value="Unassembled WGS sequence"/>
</dbReference>
<dbReference type="OrthoDB" id="9763453at2"/>
<comment type="similarity">
    <text evidence="2">Belongs to the class-I pyridoxal-phosphate-dependent aminotransferase family.</text>
</comment>
<dbReference type="GO" id="GO:0004069">
    <property type="term" value="F:L-aspartate:2-oxoglutarate aminotransferase activity"/>
    <property type="evidence" value="ECO:0007669"/>
    <property type="project" value="UniProtKB-EC"/>
</dbReference>
<evidence type="ECO:0000313" key="10">
    <source>
        <dbReference type="EMBL" id="ENZ83038.1"/>
    </source>
</evidence>
<comment type="subunit">
    <text evidence="3">Homodimer.</text>
</comment>
<evidence type="ECO:0000256" key="6">
    <source>
        <dbReference type="ARBA" id="ARBA00022679"/>
    </source>
</evidence>
<comment type="cofactor">
    <cofactor evidence="1">
        <name>pyridoxal 5'-phosphate</name>
        <dbReference type="ChEBI" id="CHEBI:597326"/>
    </cofactor>
</comment>
<dbReference type="RefSeq" id="WP_004616093.1">
    <property type="nucleotide sequence ID" value="NZ_APMP01000003.1"/>
</dbReference>
<dbReference type="Gene3D" id="3.40.640.10">
    <property type="entry name" value="Type I PLP-dependent aspartate aminotransferase-like (Major domain)"/>
    <property type="match status" value="1"/>
</dbReference>
<evidence type="ECO:0000256" key="5">
    <source>
        <dbReference type="ARBA" id="ARBA00022576"/>
    </source>
</evidence>
<dbReference type="EMBL" id="APMP01000003">
    <property type="protein sequence ID" value="ENZ83038.1"/>
    <property type="molecule type" value="Genomic_DNA"/>
</dbReference>
<dbReference type="PANTHER" id="PTHR43807:SF20">
    <property type="entry name" value="FI04487P"/>
    <property type="match status" value="1"/>
</dbReference>
<evidence type="ECO:0000256" key="3">
    <source>
        <dbReference type="ARBA" id="ARBA00011738"/>
    </source>
</evidence>
<accession>R0EC34</accession>
<evidence type="ECO:0000256" key="2">
    <source>
        <dbReference type="ARBA" id="ARBA00007441"/>
    </source>
</evidence>
<dbReference type="SUPFAM" id="SSF53383">
    <property type="entry name" value="PLP-dependent transferases"/>
    <property type="match status" value="1"/>
</dbReference>
<dbReference type="AlphaFoldDB" id="R0EC34"/>
<comment type="catalytic activity">
    <reaction evidence="8">
        <text>L-aspartate + 2-oxoglutarate = oxaloacetate + L-glutamate</text>
        <dbReference type="Rhea" id="RHEA:21824"/>
        <dbReference type="ChEBI" id="CHEBI:16452"/>
        <dbReference type="ChEBI" id="CHEBI:16810"/>
        <dbReference type="ChEBI" id="CHEBI:29985"/>
        <dbReference type="ChEBI" id="CHEBI:29991"/>
        <dbReference type="EC" id="2.6.1.1"/>
    </reaction>
</comment>
<evidence type="ECO:0000256" key="1">
    <source>
        <dbReference type="ARBA" id="ARBA00001933"/>
    </source>
</evidence>
<reference evidence="10 11" key="1">
    <citation type="journal article" date="2013" name="Genome Announc.">
        <title>Draft Genome Sequence for Caulobacter sp. Strain OR37, a Bacterium Tolerant to Heavy Metals.</title>
        <authorList>
            <person name="Utturkar S.M."/>
            <person name="Bollmann A."/>
            <person name="Brzoska R.M."/>
            <person name="Klingeman D.M."/>
            <person name="Epstein S.E."/>
            <person name="Palumbo A.V."/>
            <person name="Brown S.D."/>
        </authorList>
    </citation>
    <scope>NUCLEOTIDE SEQUENCE [LARGE SCALE GENOMIC DNA]</scope>
    <source>
        <strain evidence="10 11">OR37</strain>
    </source>
</reference>
<dbReference type="InterPro" id="IPR015422">
    <property type="entry name" value="PyrdxlP-dep_Trfase_small"/>
</dbReference>
<keyword evidence="11" id="KW-1185">Reference proteome</keyword>
<evidence type="ECO:0000256" key="7">
    <source>
        <dbReference type="ARBA" id="ARBA00022898"/>
    </source>
</evidence>
<dbReference type="Gene3D" id="3.90.1150.10">
    <property type="entry name" value="Aspartate Aminotransferase, domain 1"/>
    <property type="match status" value="1"/>
</dbReference>
<evidence type="ECO:0000256" key="8">
    <source>
        <dbReference type="ARBA" id="ARBA00049185"/>
    </source>
</evidence>
<dbReference type="InterPro" id="IPR015424">
    <property type="entry name" value="PyrdxlP-dep_Trfase"/>
</dbReference>
<dbReference type="GO" id="GO:0005737">
    <property type="term" value="C:cytoplasm"/>
    <property type="evidence" value="ECO:0007669"/>
    <property type="project" value="TreeGrafter"/>
</dbReference>
<dbReference type="GO" id="GO:0016212">
    <property type="term" value="F:kynurenine-oxoglutarate transaminase activity"/>
    <property type="evidence" value="ECO:0007669"/>
    <property type="project" value="TreeGrafter"/>
</dbReference>
<feature type="domain" description="Aminotransferase class I/classII large" evidence="9">
    <location>
        <begin position="27"/>
        <end position="378"/>
    </location>
</feature>
<dbReference type="eggNOG" id="COG0436">
    <property type="taxonomic scope" value="Bacteria"/>
</dbReference>
<dbReference type="PATRIC" id="fig|1292034.3.peg.804"/>
<comment type="caution">
    <text evidence="10">The sequence shown here is derived from an EMBL/GenBank/DDBJ whole genome shotgun (WGS) entry which is preliminary data.</text>
</comment>
<dbReference type="STRING" id="1292034.OR37_00812"/>
<keyword evidence="7" id="KW-0663">Pyridoxal phosphate</keyword>
<dbReference type="InterPro" id="IPR015421">
    <property type="entry name" value="PyrdxlP-dep_Trfase_major"/>
</dbReference>